<dbReference type="RefSeq" id="WP_003456325.1">
    <property type="nucleotide sequence ID" value="NC_008261.1"/>
</dbReference>
<keyword evidence="3" id="KW-1185">Reference proteome</keyword>
<dbReference type="PaxDb" id="195103-CPF_1187"/>
<feature type="transmembrane region" description="Helical" evidence="1">
    <location>
        <begin position="54"/>
        <end position="73"/>
    </location>
</feature>
<organism evidence="2 3">
    <name type="scientific">Clostridium perfringens (strain ATCC 13124 / DSM 756 / JCM 1290 / NCIMB 6125 / NCTC 8237 / Type A)</name>
    <dbReference type="NCBI Taxonomy" id="195103"/>
    <lineage>
        <taxon>Bacteria</taxon>
        <taxon>Bacillati</taxon>
        <taxon>Bacillota</taxon>
        <taxon>Clostridia</taxon>
        <taxon>Eubacteriales</taxon>
        <taxon>Clostridiaceae</taxon>
        <taxon>Clostridium</taxon>
    </lineage>
</organism>
<reference evidence="2 3" key="1">
    <citation type="journal article" date="2006" name="Genome Res.">
        <title>Skewed genomic variability in strains of the toxigenic bacterial pathogen, Clostridium perfringens.</title>
        <authorList>
            <person name="Myers G.S."/>
            <person name="Rasko D.A."/>
            <person name="Cheung J.K."/>
            <person name="Ravel J."/>
            <person name="Seshadri R."/>
            <person name="Deboy R.T."/>
            <person name="Ren Q."/>
            <person name="Varga J."/>
            <person name="Awad M.M."/>
            <person name="Brinkac L.M."/>
            <person name="Daugherty S.C."/>
            <person name="Haft D.H."/>
            <person name="Dodson R.J."/>
            <person name="Madupu R."/>
            <person name="Nelson W.C."/>
            <person name="Rosovitz M.J."/>
            <person name="Sullivan S.A."/>
            <person name="Khouri H."/>
            <person name="Dimitrov G.I."/>
            <person name="Watkins K.L."/>
            <person name="Mulligan S."/>
            <person name="Benton J."/>
            <person name="Radune D."/>
            <person name="Fisher D.J."/>
            <person name="Atkins H.S."/>
            <person name="Hiscox T."/>
            <person name="Jost B.H."/>
            <person name="Billington S.J."/>
            <person name="Songer J.G."/>
            <person name="McClane B.A."/>
            <person name="Titball R.W."/>
            <person name="Rood J.I."/>
            <person name="Melville S.B."/>
            <person name="Paulsen I.T."/>
        </authorList>
    </citation>
    <scope>NUCLEOTIDE SEQUENCE [LARGE SCALE GENOMIC DNA]</scope>
    <source>
        <strain evidence="3">ATCC 13124 / DSM 756 / JCM 1290 / NCIMB 6125 / NCTC 8237 / S 107 / Type A</strain>
    </source>
</reference>
<dbReference type="PANTHER" id="PTHR38468">
    <property type="entry name" value="SLL0939 PROTEIN"/>
    <property type="match status" value="1"/>
</dbReference>
<dbReference type="STRING" id="195103.CPF_1187"/>
<keyword evidence="1" id="KW-1133">Transmembrane helix</keyword>
<dbReference type="Pfam" id="PF07784">
    <property type="entry name" value="DUF1622"/>
    <property type="match status" value="1"/>
</dbReference>
<keyword evidence="1" id="KW-0812">Transmembrane</keyword>
<evidence type="ECO:0000313" key="2">
    <source>
        <dbReference type="EMBL" id="ABG84069.1"/>
    </source>
</evidence>
<dbReference type="KEGG" id="cpf:CPF_1187"/>
<name>A0A0H2YSU9_CLOP1</name>
<accession>A0A0H2YSU9</accession>
<evidence type="ECO:0000256" key="1">
    <source>
        <dbReference type="SAM" id="Phobius"/>
    </source>
</evidence>
<gene>
    <name evidence="2" type="ordered locus">CPF_1187</name>
</gene>
<feature type="transmembrane region" description="Helical" evidence="1">
    <location>
        <begin position="12"/>
        <end position="33"/>
    </location>
</feature>
<dbReference type="eggNOG" id="COG4828">
    <property type="taxonomic scope" value="Bacteria"/>
</dbReference>
<sequence length="114" mass="12960">MFRHILEGAIWIINAVSIMVLLWGVLLTVKNFVISEIKSKDRIEAIKKITIVKNCLGTYILLGLEILICADIIESILNPTFHDIIVLASIVVIRTVISYFLNKEIESNKEHLEN</sequence>
<dbReference type="PANTHER" id="PTHR38468:SF1">
    <property type="entry name" value="SLL0939 PROTEIN"/>
    <property type="match status" value="1"/>
</dbReference>
<proteinExistence type="predicted"/>
<feature type="transmembrane region" description="Helical" evidence="1">
    <location>
        <begin position="79"/>
        <end position="101"/>
    </location>
</feature>
<dbReference type="AlphaFoldDB" id="A0A0H2YSU9"/>
<dbReference type="Proteomes" id="UP000001823">
    <property type="component" value="Chromosome"/>
</dbReference>
<evidence type="ECO:0000313" key="3">
    <source>
        <dbReference type="Proteomes" id="UP000001823"/>
    </source>
</evidence>
<keyword evidence="1" id="KW-0472">Membrane</keyword>
<dbReference type="EMBL" id="CP000246">
    <property type="protein sequence ID" value="ABG84069.1"/>
    <property type="molecule type" value="Genomic_DNA"/>
</dbReference>
<dbReference type="InterPro" id="IPR012427">
    <property type="entry name" value="DUF1622"/>
</dbReference>
<protein>
    <submittedName>
        <fullName evidence="2">Membrane protein</fullName>
    </submittedName>
</protein>
<dbReference type="HOGENOM" id="CLU_136765_3_1_9"/>